<dbReference type="InterPro" id="IPR011006">
    <property type="entry name" value="CheY-like_superfamily"/>
</dbReference>
<dbReference type="InterPro" id="IPR039420">
    <property type="entry name" value="WalR-like"/>
</dbReference>
<dbReference type="SUPFAM" id="SSF52172">
    <property type="entry name" value="CheY-like"/>
    <property type="match status" value="1"/>
</dbReference>
<keyword evidence="1" id="KW-0238">DNA-binding</keyword>
<dbReference type="SMART" id="SM00850">
    <property type="entry name" value="LytTR"/>
    <property type="match status" value="1"/>
</dbReference>
<evidence type="ECO:0000313" key="5">
    <source>
        <dbReference type="Proteomes" id="UP001595906"/>
    </source>
</evidence>
<dbReference type="Gene3D" id="2.40.50.1020">
    <property type="entry name" value="LytTr DNA-binding domain"/>
    <property type="match status" value="1"/>
</dbReference>
<dbReference type="PANTHER" id="PTHR48111:SF17">
    <property type="entry name" value="TRANSCRIPTIONAL REGULATORY PROTEIN YPDB"/>
    <property type="match status" value="1"/>
</dbReference>
<reference evidence="5" key="1">
    <citation type="journal article" date="2019" name="Int. J. Syst. Evol. Microbiol.">
        <title>The Global Catalogue of Microorganisms (GCM) 10K type strain sequencing project: providing services to taxonomists for standard genome sequencing and annotation.</title>
        <authorList>
            <consortium name="The Broad Institute Genomics Platform"/>
            <consortium name="The Broad Institute Genome Sequencing Center for Infectious Disease"/>
            <person name="Wu L."/>
            <person name="Ma J."/>
        </authorList>
    </citation>
    <scope>NUCLEOTIDE SEQUENCE [LARGE SCALE GENOMIC DNA]</scope>
    <source>
        <strain evidence="5">CECT 8010</strain>
    </source>
</reference>
<dbReference type="InterPro" id="IPR001789">
    <property type="entry name" value="Sig_transdc_resp-reg_receiver"/>
</dbReference>
<organism evidence="4 5">
    <name type="scientific">Parasediminibacterium paludis</name>
    <dbReference type="NCBI Taxonomy" id="908966"/>
    <lineage>
        <taxon>Bacteria</taxon>
        <taxon>Pseudomonadati</taxon>
        <taxon>Bacteroidota</taxon>
        <taxon>Chitinophagia</taxon>
        <taxon>Chitinophagales</taxon>
        <taxon>Chitinophagaceae</taxon>
        <taxon>Parasediminibacterium</taxon>
    </lineage>
</organism>
<dbReference type="Pfam" id="PF00072">
    <property type="entry name" value="Response_reg"/>
    <property type="match status" value="1"/>
</dbReference>
<keyword evidence="2" id="KW-0597">Phosphoprotein</keyword>
<comment type="caution">
    <text evidence="4">The sequence shown here is derived from an EMBL/GenBank/DDBJ whole genome shotgun (WGS) entry which is preliminary data.</text>
</comment>
<feature type="modified residue" description="4-aspartylphosphate" evidence="2">
    <location>
        <position position="55"/>
    </location>
</feature>
<accession>A0ABV8PZA5</accession>
<feature type="domain" description="Response regulatory" evidence="3">
    <location>
        <begin position="2"/>
        <end position="115"/>
    </location>
</feature>
<sequence length="252" mass="28841">MKVVVIEDEKITADDLIENLLAVRPSYTVVKLLTSVAEACAYFKQQPEIDIIFSDIQLGDGISFDIFKELSIITPIVFCTAYNAYALEAFKANGIDYILKPFSQAEIKKAVEKFELLTYKNGVSINKLLNYLSDKPLKTNNMSLLVYQKDMIIPIDTNDIAIVQLVHGTVKLVLFNGDVYTTAQSLDDIEKLNLPFFFRANRQFLLHRKIIKDAHQYLNRKLLVRLNIPFDEQIFISKEKTPAFLAWLMSAY</sequence>
<dbReference type="InterPro" id="IPR007492">
    <property type="entry name" value="LytTR_DNA-bd_dom"/>
</dbReference>
<dbReference type="EMBL" id="JBHSDC010000022">
    <property type="protein sequence ID" value="MFC4232565.1"/>
    <property type="molecule type" value="Genomic_DNA"/>
</dbReference>
<evidence type="ECO:0000259" key="3">
    <source>
        <dbReference type="PROSITE" id="PS50110"/>
    </source>
</evidence>
<evidence type="ECO:0000313" key="4">
    <source>
        <dbReference type="EMBL" id="MFC4232565.1"/>
    </source>
</evidence>
<evidence type="ECO:0000256" key="1">
    <source>
        <dbReference type="ARBA" id="ARBA00023125"/>
    </source>
</evidence>
<dbReference type="PROSITE" id="PS50110">
    <property type="entry name" value="RESPONSE_REGULATORY"/>
    <property type="match status" value="1"/>
</dbReference>
<keyword evidence="5" id="KW-1185">Reference proteome</keyword>
<name>A0ABV8PZA5_9BACT</name>
<proteinExistence type="predicted"/>
<dbReference type="SMART" id="SM00448">
    <property type="entry name" value="REC"/>
    <property type="match status" value="1"/>
</dbReference>
<dbReference type="PANTHER" id="PTHR48111">
    <property type="entry name" value="REGULATOR OF RPOS"/>
    <property type="match status" value="1"/>
</dbReference>
<dbReference type="RefSeq" id="WP_379014469.1">
    <property type="nucleotide sequence ID" value="NZ_JBHSDC010000022.1"/>
</dbReference>
<protein>
    <submittedName>
        <fullName evidence="4">LytR/AlgR family response regulator transcription factor</fullName>
    </submittedName>
</protein>
<dbReference type="Proteomes" id="UP001595906">
    <property type="component" value="Unassembled WGS sequence"/>
</dbReference>
<dbReference type="Gene3D" id="3.40.50.2300">
    <property type="match status" value="1"/>
</dbReference>
<dbReference type="Pfam" id="PF04397">
    <property type="entry name" value="LytTR"/>
    <property type="match status" value="1"/>
</dbReference>
<evidence type="ECO:0000256" key="2">
    <source>
        <dbReference type="PROSITE-ProRule" id="PRU00169"/>
    </source>
</evidence>
<gene>
    <name evidence="4" type="ORF">ACFOW1_11720</name>
</gene>